<evidence type="ECO:0000313" key="1">
    <source>
        <dbReference type="EMBL" id="KAE8303668.1"/>
    </source>
</evidence>
<dbReference type="Pfam" id="PF13637">
    <property type="entry name" value="Ank_4"/>
    <property type="match status" value="1"/>
</dbReference>
<dbReference type="InterPro" id="IPR036770">
    <property type="entry name" value="Ankyrin_rpt-contain_sf"/>
</dbReference>
<protein>
    <submittedName>
        <fullName evidence="1">Ankyrin repeat protein 2</fullName>
    </submittedName>
</protein>
<dbReference type="SUPFAM" id="SSF57850">
    <property type="entry name" value="RING/U-box"/>
    <property type="match status" value="1"/>
</dbReference>
<dbReference type="HOGENOM" id="CLU_563161_0_0_1"/>
<reference evidence="1 2" key="1">
    <citation type="journal article" date="2007" name="Science">
        <title>Genomic minimalism in the early diverging intestinal parasite Giardia lamblia.</title>
        <authorList>
            <person name="Morrison H.G."/>
            <person name="McArthur A.G."/>
            <person name="Gillin F.D."/>
            <person name="Aley S.B."/>
            <person name="Adam R.D."/>
            <person name="Olsen G.J."/>
            <person name="Best A.A."/>
            <person name="Cande W.Z."/>
            <person name="Chen F."/>
            <person name="Cipriano M.J."/>
            <person name="Davids B.J."/>
            <person name="Dawson S.C."/>
            <person name="Elmendorf H.G."/>
            <person name="Hehl A.B."/>
            <person name="Holder M.E."/>
            <person name="Huse S.M."/>
            <person name="Kim U.U."/>
            <person name="Lasek-Nesselquist E."/>
            <person name="Manning G."/>
            <person name="Nigam A."/>
            <person name="Nixon J.E."/>
            <person name="Palm D."/>
            <person name="Passamaneck N.E."/>
            <person name="Prabhu A."/>
            <person name="Reich C.I."/>
            <person name="Reiner D.S."/>
            <person name="Samuelson J."/>
            <person name="Svard S.G."/>
            <person name="Sogin M.L."/>
        </authorList>
    </citation>
    <scope>NUCLEOTIDE SEQUENCE [LARGE SCALE GENOMIC DNA]</scope>
    <source>
        <strain evidence="1 2">WB C6</strain>
    </source>
</reference>
<dbReference type="GeneID" id="5702492"/>
<dbReference type="PANTHER" id="PTHR24120">
    <property type="entry name" value="GH07239P"/>
    <property type="match status" value="1"/>
</dbReference>
<name>A8B4D8_GIAIC</name>
<sequence>MRSYHPQMDTWFDAVVGRNYDFVRENVKNMAGISNFMGTTGLCKAAAAGDLEMVKILFESEKDIVDSRGKTPLMYAAENGHTSVISFLMPYMAKKQTHDKTTALMYAVWKGHKDAVTLLLKEEQGLTQYRGMTALMQAARYKHTDLCELLLSECGRQDNCGFTALLFATMSGCIDFVKKLWDKEGSITGLNGETPLMTAARENKVDLIDFFISKGQAGKKDVEGKTALMSAAERGHIQSISALIKYEKNMQDNRGMTALMYAASHSKLDAAKILKDEVPLKDKNGRTALQYANLQYADIATATMKPENKDLATQHVQEISPLSIFLFNESLQHAFIPTSKTFRSIVDFLVRAFQSYKDEYRGYDEIVDFCDRLLDVMTSFVVDFITPFYYVSLTLGVPVAKDKQDADFTNSANRMMDTLFQEIEEFLSDDSDSLVCCICLDKLRNVILYPCKHVVVCLDCLETLKDSCPYCRTTIKDKDTVDYLD</sequence>
<dbReference type="InterPro" id="IPR002110">
    <property type="entry name" value="Ankyrin_rpt"/>
</dbReference>
<dbReference type="KEGG" id="gla:GL50803_0016227"/>
<evidence type="ECO:0000313" key="2">
    <source>
        <dbReference type="Proteomes" id="UP000001548"/>
    </source>
</evidence>
<dbReference type="PROSITE" id="PS50297">
    <property type="entry name" value="ANK_REP_REGION"/>
    <property type="match status" value="2"/>
</dbReference>
<gene>
    <name evidence="1" type="ORF">GL50803_0016227</name>
</gene>
<accession>A8B4D8</accession>
<dbReference type="PROSITE" id="PS50088">
    <property type="entry name" value="ANK_REPEAT"/>
    <property type="match status" value="2"/>
</dbReference>
<organism evidence="1 2">
    <name type="scientific">Giardia intestinalis (strain ATCC 50803 / WB clone C6)</name>
    <name type="common">Giardia lamblia</name>
    <dbReference type="NCBI Taxonomy" id="184922"/>
    <lineage>
        <taxon>Eukaryota</taxon>
        <taxon>Metamonada</taxon>
        <taxon>Diplomonadida</taxon>
        <taxon>Hexamitidae</taxon>
        <taxon>Giardiinae</taxon>
        <taxon>Giardia</taxon>
    </lineage>
</organism>
<dbReference type="PANTHER" id="PTHR24120:SF4">
    <property type="entry name" value="GH07239P"/>
    <property type="match status" value="1"/>
</dbReference>
<comment type="caution">
    <text evidence="1">The sequence shown here is derived from an EMBL/GenBank/DDBJ whole genome shotgun (WGS) entry which is preliminary data.</text>
</comment>
<dbReference type="Gene3D" id="3.30.40.10">
    <property type="entry name" value="Zinc/RING finger domain, C3HC4 (zinc finger)"/>
    <property type="match status" value="1"/>
</dbReference>
<dbReference type="STRING" id="184922.A8B4D8"/>
<dbReference type="OMA" id="NSANRMM"/>
<dbReference type="InterPro" id="IPR001841">
    <property type="entry name" value="Znf_RING"/>
</dbReference>
<proteinExistence type="predicted"/>
<dbReference type="Gene3D" id="1.25.40.20">
    <property type="entry name" value="Ankyrin repeat-containing domain"/>
    <property type="match status" value="2"/>
</dbReference>
<dbReference type="PROSITE" id="PS50089">
    <property type="entry name" value="ZF_RING_2"/>
    <property type="match status" value="1"/>
</dbReference>
<dbReference type="Pfam" id="PF12796">
    <property type="entry name" value="Ank_2"/>
    <property type="match status" value="2"/>
</dbReference>
<dbReference type="AlphaFoldDB" id="A8B4D8"/>
<dbReference type="InterPro" id="IPR013083">
    <property type="entry name" value="Znf_RING/FYVE/PHD"/>
</dbReference>
<dbReference type="SUPFAM" id="SSF48403">
    <property type="entry name" value="Ankyrin repeat"/>
    <property type="match status" value="1"/>
</dbReference>
<dbReference type="SMART" id="SM00248">
    <property type="entry name" value="ANK"/>
    <property type="match status" value="8"/>
</dbReference>
<dbReference type="RefSeq" id="XP_001709568.1">
    <property type="nucleotide sequence ID" value="XM_001709516.1"/>
</dbReference>
<dbReference type="EMBL" id="AACB03000002">
    <property type="protein sequence ID" value="KAE8303668.1"/>
    <property type="molecule type" value="Genomic_DNA"/>
</dbReference>
<dbReference type="Pfam" id="PF13920">
    <property type="entry name" value="zf-C3HC4_3"/>
    <property type="match status" value="1"/>
</dbReference>
<dbReference type="Proteomes" id="UP000001548">
    <property type="component" value="Unassembled WGS sequence"/>
</dbReference>
<keyword evidence="2" id="KW-1185">Reference proteome</keyword>
<dbReference type="VEuPathDB" id="GiardiaDB:GL50803_16227"/>
<dbReference type="SMART" id="SM00184">
    <property type="entry name" value="RING"/>
    <property type="match status" value="1"/>
</dbReference>